<dbReference type="EMBL" id="PPRF01000006">
    <property type="protein sequence ID" value="PNZ30195.1"/>
    <property type="molecule type" value="Genomic_DNA"/>
</dbReference>
<name>A0A2K3YX84_9STAP</name>
<evidence type="ECO:0000313" key="1">
    <source>
        <dbReference type="EMBL" id="PNZ30195.1"/>
    </source>
</evidence>
<reference evidence="1 2" key="1">
    <citation type="submission" date="2017-08" db="EMBL/GenBank/DDBJ databases">
        <title>Draft genome sequences of 64 type strains of genus Staph aureus.</title>
        <authorList>
            <person name="Cole K."/>
            <person name="Golubchik T."/>
            <person name="Russell J."/>
            <person name="Foster D."/>
            <person name="Llewelyn M."/>
            <person name="Wilson D."/>
            <person name="Crook D."/>
            <person name="Paul J."/>
        </authorList>
    </citation>
    <scope>NUCLEOTIDE SEQUENCE [LARGE SCALE GENOMIC DNA]</scope>
    <source>
        <strain evidence="1 2">DSM 21968</strain>
    </source>
</reference>
<sequence length="87" mass="10543">MNTKFKLTQYTLCSLVELENQQLVVNYIDHNYDIESYTLTETQRKLLILYKFHPEFMNEVALTNFFVKSTRDDRMTVYHIIKFLNIL</sequence>
<protein>
    <submittedName>
        <fullName evidence="1">Uncharacterized protein</fullName>
    </submittedName>
</protein>
<keyword evidence="2" id="KW-1185">Reference proteome</keyword>
<proteinExistence type="predicted"/>
<comment type="caution">
    <text evidence="1">The sequence shown here is derived from an EMBL/GenBank/DDBJ whole genome shotgun (WGS) entry which is preliminary data.</text>
</comment>
<evidence type="ECO:0000313" key="2">
    <source>
        <dbReference type="Proteomes" id="UP000242752"/>
    </source>
</evidence>
<accession>A0A2K3YX84</accession>
<gene>
    <name evidence="1" type="ORF">CD122_00860</name>
</gene>
<dbReference type="AlphaFoldDB" id="A0A2K3YX84"/>
<dbReference type="Proteomes" id="UP000242752">
    <property type="component" value="Unassembled WGS sequence"/>
</dbReference>
<organism evidence="1 2">
    <name type="scientific">Staphylococcus rostri</name>
    <dbReference type="NCBI Taxonomy" id="522262"/>
    <lineage>
        <taxon>Bacteria</taxon>
        <taxon>Bacillati</taxon>
        <taxon>Bacillota</taxon>
        <taxon>Bacilli</taxon>
        <taxon>Bacillales</taxon>
        <taxon>Staphylococcaceae</taxon>
        <taxon>Staphylococcus</taxon>
    </lineage>
</organism>